<evidence type="ECO:0000313" key="2">
    <source>
        <dbReference type="Proteomes" id="UP000017836"/>
    </source>
</evidence>
<protein>
    <submittedName>
        <fullName evidence="1">Uncharacterized protein</fullName>
    </submittedName>
</protein>
<dbReference type="AlphaFoldDB" id="U5D2M6"/>
<accession>U5D2M6</accession>
<evidence type="ECO:0000313" key="1">
    <source>
        <dbReference type="EMBL" id="ERN16495.1"/>
    </source>
</evidence>
<keyword evidence="2" id="KW-1185">Reference proteome</keyword>
<dbReference type="HOGENOM" id="CLU_2457788_0_0_1"/>
<gene>
    <name evidence="1" type="ORF">AMTR_s00031p00049930</name>
</gene>
<proteinExistence type="predicted"/>
<dbReference type="Gramene" id="ERN16495">
    <property type="protein sequence ID" value="ERN16495"/>
    <property type="gene ID" value="AMTR_s00031p00049930"/>
</dbReference>
<sequence length="89" mass="9932">MCVDDDSSTARNCPTSLVGTTYADTENLMAHCRALPPSSWCFLVASLLPETTNGPLKNLRKTFHRNLFPHKTNRKSLGQVLTFTYNPCD</sequence>
<name>U5D2M6_AMBTC</name>
<dbReference type="EMBL" id="KI392442">
    <property type="protein sequence ID" value="ERN16495.1"/>
    <property type="molecule type" value="Genomic_DNA"/>
</dbReference>
<reference evidence="2" key="1">
    <citation type="journal article" date="2013" name="Science">
        <title>The Amborella genome and the evolution of flowering plants.</title>
        <authorList>
            <consortium name="Amborella Genome Project"/>
        </authorList>
    </citation>
    <scope>NUCLEOTIDE SEQUENCE [LARGE SCALE GENOMIC DNA]</scope>
</reference>
<dbReference type="Proteomes" id="UP000017836">
    <property type="component" value="Unassembled WGS sequence"/>
</dbReference>
<organism evidence="1 2">
    <name type="scientific">Amborella trichopoda</name>
    <dbReference type="NCBI Taxonomy" id="13333"/>
    <lineage>
        <taxon>Eukaryota</taxon>
        <taxon>Viridiplantae</taxon>
        <taxon>Streptophyta</taxon>
        <taxon>Embryophyta</taxon>
        <taxon>Tracheophyta</taxon>
        <taxon>Spermatophyta</taxon>
        <taxon>Magnoliopsida</taxon>
        <taxon>Amborellales</taxon>
        <taxon>Amborellaceae</taxon>
        <taxon>Amborella</taxon>
    </lineage>
</organism>